<accession>A0A6N7J0M2</accession>
<sequence length="332" mass="38406">MNPEVSIIVPVYNVENYLEKCVNSLLSQTYRDIDIFLIDDGSTDNSVKLCDELQKRDDRIRVIHKENGGYGSGLEIAVNSISSEYFLICDPDDWLEPEAVETLLAAMDKYNTDFVVGRRKLVFADGTVKSDRDFFSHLNSDKLYTDLSDFVTIPQSPHSKLYKTDLCRGISFPKKVSYTDYLLYQVYLTRIKSAVYLDKELSNYFFDRPGNTMNDDAALSEKAVGFHSIVSLATFRQLNKQSPLYKYSVVNSFVNACKWMALIKKNHIDNDEYYNMNLEIVKDAEFSKDDLDRFLKDNTSSKIKYFTKRMIYSGMLDEKKRNHSLDLLTKFI</sequence>
<dbReference type="InterPro" id="IPR001173">
    <property type="entry name" value="Glyco_trans_2-like"/>
</dbReference>
<dbReference type="EMBL" id="VOGC01000008">
    <property type="protein sequence ID" value="MQN02166.1"/>
    <property type="molecule type" value="Genomic_DNA"/>
</dbReference>
<dbReference type="AlphaFoldDB" id="A0A6N7J0M2"/>
<dbReference type="Pfam" id="PF00535">
    <property type="entry name" value="Glycos_transf_2"/>
    <property type="match status" value="1"/>
</dbReference>
<comment type="caution">
    <text evidence="4">The sequence shown here is derived from an EMBL/GenBank/DDBJ whole genome shotgun (WGS) entry which is preliminary data.</text>
</comment>
<dbReference type="InterPro" id="IPR029044">
    <property type="entry name" value="Nucleotide-diphossugar_trans"/>
</dbReference>
<dbReference type="GO" id="GO:0016757">
    <property type="term" value="F:glycosyltransferase activity"/>
    <property type="evidence" value="ECO:0007669"/>
    <property type="project" value="UniProtKB-KW"/>
</dbReference>
<dbReference type="Proteomes" id="UP000460257">
    <property type="component" value="Unassembled WGS sequence"/>
</dbReference>
<keyword evidence="2" id="KW-0808">Transferase</keyword>
<reference evidence="4" key="1">
    <citation type="journal article" date="2020" name="Appl. Environ. Microbiol.">
        <title>Medium-Chain Fatty Acid Synthesis by 'Candidatus Weimeria bifida' gen. nov., sp. nov., and 'Candidatus Pseudoramibacter fermentans' sp. nov.</title>
        <authorList>
            <person name="Scarborough M.J."/>
            <person name="Myers K.S."/>
            <person name="Donohue T.J."/>
            <person name="Noguera D.R."/>
        </authorList>
    </citation>
    <scope>NUCLEOTIDE SEQUENCE</scope>
    <source>
        <strain evidence="4">LCO1.1</strain>
    </source>
</reference>
<name>A0A6N7J0M2_9FIRM</name>
<dbReference type="PANTHER" id="PTHR22916">
    <property type="entry name" value="GLYCOSYLTRANSFERASE"/>
    <property type="match status" value="1"/>
</dbReference>
<evidence type="ECO:0000256" key="2">
    <source>
        <dbReference type="ARBA" id="ARBA00022679"/>
    </source>
</evidence>
<proteinExistence type="predicted"/>
<organism evidence="4 5">
    <name type="scientific">Candidatus Weimeria bifida</name>
    <dbReference type="NCBI Taxonomy" id="2599074"/>
    <lineage>
        <taxon>Bacteria</taxon>
        <taxon>Bacillati</taxon>
        <taxon>Bacillota</taxon>
        <taxon>Clostridia</taxon>
        <taxon>Lachnospirales</taxon>
        <taxon>Lachnospiraceae</taxon>
        <taxon>Candidatus Weimeria</taxon>
    </lineage>
</organism>
<protein>
    <submittedName>
        <fullName evidence="4">Glycosyltransferase family 2 protein</fullName>
    </submittedName>
</protein>
<dbReference type="Gene3D" id="3.90.550.10">
    <property type="entry name" value="Spore Coat Polysaccharide Biosynthesis Protein SpsA, Chain A"/>
    <property type="match status" value="1"/>
</dbReference>
<evidence type="ECO:0000313" key="5">
    <source>
        <dbReference type="Proteomes" id="UP000460257"/>
    </source>
</evidence>
<dbReference type="CDD" id="cd00761">
    <property type="entry name" value="Glyco_tranf_GTA_type"/>
    <property type="match status" value="1"/>
</dbReference>
<feature type="domain" description="Glycosyltransferase 2-like" evidence="3">
    <location>
        <begin position="6"/>
        <end position="163"/>
    </location>
</feature>
<evidence type="ECO:0000256" key="1">
    <source>
        <dbReference type="ARBA" id="ARBA00022676"/>
    </source>
</evidence>
<evidence type="ECO:0000259" key="3">
    <source>
        <dbReference type="Pfam" id="PF00535"/>
    </source>
</evidence>
<dbReference type="SUPFAM" id="SSF53448">
    <property type="entry name" value="Nucleotide-diphospho-sugar transferases"/>
    <property type="match status" value="1"/>
</dbReference>
<evidence type="ECO:0000313" key="4">
    <source>
        <dbReference type="EMBL" id="MQN02166.1"/>
    </source>
</evidence>
<keyword evidence="1" id="KW-0328">Glycosyltransferase</keyword>
<gene>
    <name evidence="4" type="ORF">FRC54_09805</name>
</gene>
<keyword evidence="5" id="KW-1185">Reference proteome</keyword>
<dbReference type="PANTHER" id="PTHR22916:SF51">
    <property type="entry name" value="GLYCOSYLTRANSFERASE EPSH-RELATED"/>
    <property type="match status" value="1"/>
</dbReference>